<evidence type="ECO:0000259" key="4">
    <source>
        <dbReference type="PROSITE" id="PS00028"/>
    </source>
</evidence>
<dbReference type="PROSITE" id="PS00028">
    <property type="entry name" value="ZINC_FINGER_C2H2_1"/>
    <property type="match status" value="1"/>
</dbReference>
<dbReference type="GO" id="GO:0046872">
    <property type="term" value="F:metal ion binding"/>
    <property type="evidence" value="ECO:0007669"/>
    <property type="project" value="UniProtKB-KW"/>
</dbReference>
<feature type="domain" description="C2H2-type" evidence="4">
    <location>
        <begin position="93"/>
        <end position="114"/>
    </location>
</feature>
<keyword evidence="1" id="KW-0349">Heme</keyword>
<name>A0A3B1C641_9ZZZZ</name>
<organism evidence="5">
    <name type="scientific">hydrothermal vent metagenome</name>
    <dbReference type="NCBI Taxonomy" id="652676"/>
    <lineage>
        <taxon>unclassified sequences</taxon>
        <taxon>metagenomes</taxon>
        <taxon>ecological metagenomes</taxon>
    </lineage>
</organism>
<evidence type="ECO:0000256" key="3">
    <source>
        <dbReference type="ARBA" id="ARBA00023004"/>
    </source>
</evidence>
<dbReference type="EMBL" id="UOGB01000149">
    <property type="protein sequence ID" value="VAX19504.1"/>
    <property type="molecule type" value="Genomic_DNA"/>
</dbReference>
<dbReference type="GO" id="GO:0009055">
    <property type="term" value="F:electron transfer activity"/>
    <property type="evidence" value="ECO:0007669"/>
    <property type="project" value="InterPro"/>
</dbReference>
<dbReference type="Pfam" id="PF21342">
    <property type="entry name" value="SoxA-TsdA_cyt-c"/>
    <property type="match status" value="1"/>
</dbReference>
<dbReference type="Gene3D" id="1.10.760.10">
    <property type="entry name" value="Cytochrome c-like domain"/>
    <property type="match status" value="1"/>
</dbReference>
<accession>A0A3B1C641</accession>
<gene>
    <name evidence="5" type="ORF">MNBD_NITROSPINAE03-1889</name>
</gene>
<dbReference type="SUPFAM" id="SSF46626">
    <property type="entry name" value="Cytochrome c"/>
    <property type="match status" value="1"/>
</dbReference>
<sequence>MYRINILPALVFSLFMLMWPASSQAANPCNPCGENACNPCAKHNPCAVNACNPCGDKPSIPIRSDHVTSQKKLIAMGEKLWNDDGLGKSGFSCMTCHDDYEKLNVEKHHGVWPHYVEMPKDIVTFTQMLNYCMLNPMDGKQINPNSVKVTAFQAYYQDYIKSFNPHTKANPCAKKMRKNPCNPCGR</sequence>
<dbReference type="GO" id="GO:0020037">
    <property type="term" value="F:heme binding"/>
    <property type="evidence" value="ECO:0007669"/>
    <property type="project" value="InterPro"/>
</dbReference>
<evidence type="ECO:0000256" key="2">
    <source>
        <dbReference type="ARBA" id="ARBA00022723"/>
    </source>
</evidence>
<proteinExistence type="predicted"/>
<protein>
    <recommendedName>
        <fullName evidence="4">C2H2-type domain-containing protein</fullName>
    </recommendedName>
</protein>
<dbReference type="AlphaFoldDB" id="A0A3B1C641"/>
<keyword evidence="3" id="KW-0408">Iron</keyword>
<reference evidence="5" key="1">
    <citation type="submission" date="2018-06" db="EMBL/GenBank/DDBJ databases">
        <authorList>
            <person name="Zhirakovskaya E."/>
        </authorList>
    </citation>
    <scope>NUCLEOTIDE SEQUENCE</scope>
</reference>
<dbReference type="InterPro" id="IPR009056">
    <property type="entry name" value="Cyt_c-like_dom"/>
</dbReference>
<dbReference type="InterPro" id="IPR013087">
    <property type="entry name" value="Znf_C2H2_type"/>
</dbReference>
<dbReference type="InterPro" id="IPR036909">
    <property type="entry name" value="Cyt_c-like_dom_sf"/>
</dbReference>
<evidence type="ECO:0000256" key="1">
    <source>
        <dbReference type="ARBA" id="ARBA00022617"/>
    </source>
</evidence>
<evidence type="ECO:0000313" key="5">
    <source>
        <dbReference type="EMBL" id="VAX19504.1"/>
    </source>
</evidence>
<keyword evidence="2" id="KW-0479">Metal-binding</keyword>